<sequence length="224" mass="24240">MDSDEAPAWRAPTRGEHRSPAAAVVVGTVALQLLLPNELVLRPWWVLPAVTGLLVIALLLVNPGRVSKRTPVERGIALSVVAVVSIANAASAVQLVDGIISGSITNRPGPVLASAAIVYWTNVVAFSLWYWEFDRGGPGQRATGEQEFPDFLFPQMTSPEFAGRNWRPTYPDYLYLSFTNSTAFSPTDVMPLRPWAKLTMMVQSAISLVIALLVVAWAVGALNS</sequence>
<evidence type="ECO:0000256" key="1">
    <source>
        <dbReference type="SAM" id="Phobius"/>
    </source>
</evidence>
<name>A0A1I3V691_9PSEU</name>
<feature type="transmembrane region" description="Helical" evidence="1">
    <location>
        <begin position="44"/>
        <end position="63"/>
    </location>
</feature>
<keyword evidence="3" id="KW-1185">Reference proteome</keyword>
<feature type="transmembrane region" description="Helical" evidence="1">
    <location>
        <begin position="111"/>
        <end position="131"/>
    </location>
</feature>
<gene>
    <name evidence="2" type="ORF">SAMN05421835_110147</name>
</gene>
<dbReference type="EMBL" id="FORP01000010">
    <property type="protein sequence ID" value="SFJ90453.1"/>
    <property type="molecule type" value="Genomic_DNA"/>
</dbReference>
<evidence type="ECO:0008006" key="4">
    <source>
        <dbReference type="Google" id="ProtNLM"/>
    </source>
</evidence>
<evidence type="ECO:0000313" key="2">
    <source>
        <dbReference type="EMBL" id="SFJ90453.1"/>
    </source>
</evidence>
<protein>
    <recommendedName>
        <fullName evidence="4">DUF1345 domain-containing protein</fullName>
    </recommendedName>
</protein>
<keyword evidence="1" id="KW-0812">Transmembrane</keyword>
<feature type="transmembrane region" description="Helical" evidence="1">
    <location>
        <begin position="75"/>
        <end position="96"/>
    </location>
</feature>
<dbReference type="RefSeq" id="WP_245783126.1">
    <property type="nucleotide sequence ID" value="NZ_CBDQZW010000014.1"/>
</dbReference>
<dbReference type="AlphaFoldDB" id="A0A1I3V691"/>
<evidence type="ECO:0000313" key="3">
    <source>
        <dbReference type="Proteomes" id="UP000199025"/>
    </source>
</evidence>
<proteinExistence type="predicted"/>
<dbReference type="SUPFAM" id="SSF81324">
    <property type="entry name" value="Voltage-gated potassium channels"/>
    <property type="match status" value="1"/>
</dbReference>
<dbReference type="Proteomes" id="UP000199025">
    <property type="component" value="Unassembled WGS sequence"/>
</dbReference>
<accession>A0A1I3V691</accession>
<organism evidence="2 3">
    <name type="scientific">Amycolatopsis sacchari</name>
    <dbReference type="NCBI Taxonomy" id="115433"/>
    <lineage>
        <taxon>Bacteria</taxon>
        <taxon>Bacillati</taxon>
        <taxon>Actinomycetota</taxon>
        <taxon>Actinomycetes</taxon>
        <taxon>Pseudonocardiales</taxon>
        <taxon>Pseudonocardiaceae</taxon>
        <taxon>Amycolatopsis</taxon>
    </lineage>
</organism>
<feature type="transmembrane region" description="Helical" evidence="1">
    <location>
        <begin position="200"/>
        <end position="222"/>
    </location>
</feature>
<dbReference type="STRING" id="115433.SAMN05421835_110147"/>
<keyword evidence="1" id="KW-0472">Membrane</keyword>
<keyword evidence="1" id="KW-1133">Transmembrane helix</keyword>
<reference evidence="2 3" key="1">
    <citation type="submission" date="2016-10" db="EMBL/GenBank/DDBJ databases">
        <authorList>
            <person name="de Groot N.N."/>
        </authorList>
    </citation>
    <scope>NUCLEOTIDE SEQUENCE [LARGE SCALE GENOMIC DNA]</scope>
    <source>
        <strain evidence="2 3">DSM 44468</strain>
    </source>
</reference>